<gene>
    <name evidence="8" type="ORF">FHP25_06700</name>
</gene>
<keyword evidence="3" id="KW-0762">Sugar transport</keyword>
<evidence type="ECO:0000256" key="3">
    <source>
        <dbReference type="ARBA" id="ARBA00022597"/>
    </source>
</evidence>
<keyword evidence="2" id="KW-0813">Transport</keyword>
<dbReference type="OrthoDB" id="9805029at2"/>
<evidence type="ECO:0000256" key="5">
    <source>
        <dbReference type="ARBA" id="ARBA00022741"/>
    </source>
</evidence>
<feature type="domain" description="ABC transporter" evidence="7">
    <location>
        <begin position="268"/>
        <end position="512"/>
    </location>
</feature>
<dbReference type="PROSITE" id="PS50893">
    <property type="entry name" value="ABC_TRANSPORTER_2"/>
    <property type="match status" value="2"/>
</dbReference>
<dbReference type="Proteomes" id="UP000321638">
    <property type="component" value="Unassembled WGS sequence"/>
</dbReference>
<evidence type="ECO:0000313" key="9">
    <source>
        <dbReference type="Proteomes" id="UP000321638"/>
    </source>
</evidence>
<dbReference type="InterPro" id="IPR003593">
    <property type="entry name" value="AAA+_ATPase"/>
</dbReference>
<dbReference type="PROSITE" id="PS00211">
    <property type="entry name" value="ABC_TRANSPORTER_1"/>
    <property type="match status" value="1"/>
</dbReference>
<dbReference type="Pfam" id="PF00005">
    <property type="entry name" value="ABC_tran"/>
    <property type="match status" value="2"/>
</dbReference>
<evidence type="ECO:0000256" key="4">
    <source>
        <dbReference type="ARBA" id="ARBA00022737"/>
    </source>
</evidence>
<sequence>MASPADAMAVLRIENLSKRFGGSTALDGVDLAIGAREVHGLLGQNGSGKSTLIKILAGFHAPDPGARLWINGHAVALPLKPGDFRRLGIAFVHQHLGLVPSMSVLENLLIGEHAVAGRWRIAWAREAERAKALFARFGMTLDPAAAVETLTSVERAQLAIVRAFDQITRQPDTQTRLLVLDEPTPFLPAADVQKLFQLVRGLVAEGASVLFVSHDIDEVMDITDRITVLRDGRVADTLRTAATRKADIVRAIVGRSVDLDAMRAPRRAPGGDAVSIEGLRGAIVDDVSITVRRGEIVGLTGLIGSGYDEVVHLAYSATRALAGRLTISGTTLELAQLTPDAAIAAGIVLIPGDRQSDAVVGTLTVADNASLPVLGRQRGGWAISARGMNRIAGALAETFDVRPRDPSRLMAHLSGGNQQKVVLAKWFQTAPRLILLDEPTQGVDIGAREQIFRIIRDMSDQGTAVLCASSDHEQLAAICDRVIVLSRGRIVASLEGDAISKPAIAERCYASFGDTTGSVS</sequence>
<dbReference type="SMART" id="SM00382">
    <property type="entry name" value="AAA"/>
    <property type="match status" value="2"/>
</dbReference>
<evidence type="ECO:0000313" key="8">
    <source>
        <dbReference type="EMBL" id="TXL79655.1"/>
    </source>
</evidence>
<dbReference type="InterPro" id="IPR003439">
    <property type="entry name" value="ABC_transporter-like_ATP-bd"/>
</dbReference>
<comment type="similarity">
    <text evidence="1">Belongs to the ABC transporter superfamily.</text>
</comment>
<feature type="domain" description="ABC transporter" evidence="7">
    <location>
        <begin position="11"/>
        <end position="256"/>
    </location>
</feature>
<proteinExistence type="inferred from homology"/>
<reference evidence="8 9" key="1">
    <citation type="submission" date="2019-06" db="EMBL/GenBank/DDBJ databases">
        <title>New taxonomy in bacterial strain CC-CFT640, isolated from vineyard.</title>
        <authorList>
            <person name="Lin S.-Y."/>
            <person name="Tsai C.-F."/>
            <person name="Young C.-C."/>
        </authorList>
    </citation>
    <scope>NUCLEOTIDE SEQUENCE [LARGE SCALE GENOMIC DNA]</scope>
    <source>
        <strain evidence="8 9">CC-CFT640</strain>
    </source>
</reference>
<dbReference type="CDD" id="cd03215">
    <property type="entry name" value="ABC_Carb_Monos_II"/>
    <property type="match status" value="1"/>
</dbReference>
<protein>
    <submittedName>
        <fullName evidence="8">Sugar ABC transporter ATP-binding protein</fullName>
    </submittedName>
</protein>
<dbReference type="InterPro" id="IPR027417">
    <property type="entry name" value="P-loop_NTPase"/>
</dbReference>
<dbReference type="GO" id="GO:0016887">
    <property type="term" value="F:ATP hydrolysis activity"/>
    <property type="evidence" value="ECO:0007669"/>
    <property type="project" value="InterPro"/>
</dbReference>
<dbReference type="InterPro" id="IPR017871">
    <property type="entry name" value="ABC_transporter-like_CS"/>
</dbReference>
<dbReference type="Gene3D" id="3.40.50.300">
    <property type="entry name" value="P-loop containing nucleotide triphosphate hydrolases"/>
    <property type="match status" value="2"/>
</dbReference>
<comment type="caution">
    <text evidence="8">The sequence shown here is derived from an EMBL/GenBank/DDBJ whole genome shotgun (WGS) entry which is preliminary data.</text>
</comment>
<evidence type="ECO:0000259" key="7">
    <source>
        <dbReference type="PROSITE" id="PS50893"/>
    </source>
</evidence>
<dbReference type="SUPFAM" id="SSF52540">
    <property type="entry name" value="P-loop containing nucleoside triphosphate hydrolases"/>
    <property type="match status" value="2"/>
</dbReference>
<dbReference type="AlphaFoldDB" id="A0A5C8PSK3"/>
<accession>A0A5C8PSK3</accession>
<keyword evidence="6 8" id="KW-0067">ATP-binding</keyword>
<dbReference type="EMBL" id="VDUZ01000005">
    <property type="protein sequence ID" value="TXL79655.1"/>
    <property type="molecule type" value="Genomic_DNA"/>
</dbReference>
<organism evidence="8 9">
    <name type="scientific">Vineibacter terrae</name>
    <dbReference type="NCBI Taxonomy" id="2586908"/>
    <lineage>
        <taxon>Bacteria</taxon>
        <taxon>Pseudomonadati</taxon>
        <taxon>Pseudomonadota</taxon>
        <taxon>Alphaproteobacteria</taxon>
        <taxon>Hyphomicrobiales</taxon>
        <taxon>Vineibacter</taxon>
    </lineage>
</organism>
<evidence type="ECO:0000256" key="1">
    <source>
        <dbReference type="ARBA" id="ARBA00005417"/>
    </source>
</evidence>
<dbReference type="GO" id="GO:0005524">
    <property type="term" value="F:ATP binding"/>
    <property type="evidence" value="ECO:0007669"/>
    <property type="project" value="UniProtKB-KW"/>
</dbReference>
<keyword evidence="5" id="KW-0547">Nucleotide-binding</keyword>
<keyword evidence="4" id="KW-0677">Repeat</keyword>
<dbReference type="CDD" id="cd03216">
    <property type="entry name" value="ABC_Carb_Monos_I"/>
    <property type="match status" value="1"/>
</dbReference>
<dbReference type="InterPro" id="IPR050107">
    <property type="entry name" value="ABC_carbohydrate_import_ATPase"/>
</dbReference>
<evidence type="ECO:0000256" key="2">
    <source>
        <dbReference type="ARBA" id="ARBA00022448"/>
    </source>
</evidence>
<evidence type="ECO:0000256" key="6">
    <source>
        <dbReference type="ARBA" id="ARBA00022840"/>
    </source>
</evidence>
<dbReference type="PANTHER" id="PTHR43790">
    <property type="entry name" value="CARBOHYDRATE TRANSPORT ATP-BINDING PROTEIN MG119-RELATED"/>
    <property type="match status" value="1"/>
</dbReference>
<keyword evidence="9" id="KW-1185">Reference proteome</keyword>
<dbReference type="PANTHER" id="PTHR43790:SF9">
    <property type="entry name" value="GALACTOFURANOSE TRANSPORTER ATP-BINDING PROTEIN YTFR"/>
    <property type="match status" value="1"/>
</dbReference>
<name>A0A5C8PSK3_9HYPH</name>